<dbReference type="InterPro" id="IPR001915">
    <property type="entry name" value="Peptidase_M48"/>
</dbReference>
<dbReference type="InterPro" id="IPR011990">
    <property type="entry name" value="TPR-like_helical_dom_sf"/>
</dbReference>
<evidence type="ECO:0000256" key="6">
    <source>
        <dbReference type="RuleBase" id="RU003983"/>
    </source>
</evidence>
<dbReference type="Pfam" id="PF01435">
    <property type="entry name" value="Peptidase_M48"/>
    <property type="match status" value="1"/>
</dbReference>
<dbReference type="Gene3D" id="3.30.2010.10">
    <property type="entry name" value="Metalloproteases ('zincins'), catalytic domain"/>
    <property type="match status" value="1"/>
</dbReference>
<dbReference type="EC" id="3.4.24.-" evidence="9"/>
<evidence type="ECO:0000256" key="1">
    <source>
        <dbReference type="ARBA" id="ARBA00022670"/>
    </source>
</evidence>
<dbReference type="Proteomes" id="UP001597400">
    <property type="component" value="Unassembled WGS sequence"/>
</dbReference>
<keyword evidence="2" id="KW-0479">Metal-binding</keyword>
<evidence type="ECO:0000313" key="9">
    <source>
        <dbReference type="EMBL" id="MFD1950235.1"/>
    </source>
</evidence>
<comment type="caution">
    <text evidence="9">The sequence shown here is derived from an EMBL/GenBank/DDBJ whole genome shotgun (WGS) entry which is preliminary data.</text>
</comment>
<dbReference type="EMBL" id="JBHUGS010000001">
    <property type="protein sequence ID" value="MFD1950235.1"/>
    <property type="molecule type" value="Genomic_DNA"/>
</dbReference>
<evidence type="ECO:0000256" key="7">
    <source>
        <dbReference type="SAM" id="SignalP"/>
    </source>
</evidence>
<evidence type="ECO:0000313" key="10">
    <source>
        <dbReference type="Proteomes" id="UP001597400"/>
    </source>
</evidence>
<comment type="cofactor">
    <cofactor evidence="6">
        <name>Zn(2+)</name>
        <dbReference type="ChEBI" id="CHEBI:29105"/>
    </cofactor>
    <text evidence="6">Binds 1 zinc ion per subunit.</text>
</comment>
<organism evidence="9 10">
    <name type="scientific">Sphingomonas arantia</name>
    <dbReference type="NCBI Taxonomy" id="1460676"/>
    <lineage>
        <taxon>Bacteria</taxon>
        <taxon>Pseudomonadati</taxon>
        <taxon>Pseudomonadota</taxon>
        <taxon>Alphaproteobacteria</taxon>
        <taxon>Sphingomonadales</taxon>
        <taxon>Sphingomonadaceae</taxon>
        <taxon>Sphingomonas</taxon>
    </lineage>
</organism>
<dbReference type="Gene3D" id="1.25.40.10">
    <property type="entry name" value="Tetratricopeptide repeat domain"/>
    <property type="match status" value="1"/>
</dbReference>
<sequence length="393" mass="43337">MTRRLRSALLLTALSLAPTSAPTKTRIVPPPPYAGAYQPQSVDERGLWAEFDEIERTLRDSPTVLHDEALNTYLHGLLCETVGTDRCTGVRIYVMHVSDVNANMAPNGTMQIYTGMLLRVRSEAELAAVLAHEFAHFEKRHSLTRFKAGRTAGDLAMWVGLAGGYAGTPTGSTRASLYGAVFSYQRNQEREADIHGFEYLAGSRYRPGAFSDFWRRMMEEADATALGRQQRSTRYDRTAFFATHPTNLERAGYLKQLAIKDGDDGDDGADTFAAAMQKWRPAFLADQLKRNDFGGSEYLLTQLAGSNWTPDLLFARGELYRTRGNPRDLVAAAGFYRAAIAGGPVDPLAHRGLGLALMRTGQVTEGKVALADYLRAKPDCEDAAMLRSLIEQS</sequence>
<feature type="signal peptide" evidence="7">
    <location>
        <begin position="1"/>
        <end position="23"/>
    </location>
</feature>
<name>A0ABW4TU62_9SPHN</name>
<keyword evidence="1 6" id="KW-0645">Protease</keyword>
<proteinExistence type="inferred from homology"/>
<dbReference type="PANTHER" id="PTHR22726:SF1">
    <property type="entry name" value="METALLOENDOPEPTIDASE OMA1, MITOCHONDRIAL"/>
    <property type="match status" value="1"/>
</dbReference>
<evidence type="ECO:0000256" key="2">
    <source>
        <dbReference type="ARBA" id="ARBA00022723"/>
    </source>
</evidence>
<gene>
    <name evidence="9" type="ORF">ACFSGX_05580</name>
</gene>
<feature type="chain" id="PRO_5046047536" evidence="7">
    <location>
        <begin position="24"/>
        <end position="393"/>
    </location>
</feature>
<keyword evidence="5 6" id="KW-0482">Metalloprotease</keyword>
<feature type="domain" description="Peptidase M48" evidence="8">
    <location>
        <begin position="92"/>
        <end position="256"/>
    </location>
</feature>
<dbReference type="PANTHER" id="PTHR22726">
    <property type="entry name" value="METALLOENDOPEPTIDASE OMA1"/>
    <property type="match status" value="1"/>
</dbReference>
<dbReference type="InterPro" id="IPR051156">
    <property type="entry name" value="Mito/Outer_Membr_Metalloprot"/>
</dbReference>
<dbReference type="RefSeq" id="WP_380928105.1">
    <property type="nucleotide sequence ID" value="NZ_JBHUGS010000001.1"/>
</dbReference>
<keyword evidence="7" id="KW-0732">Signal</keyword>
<keyword evidence="3 6" id="KW-0378">Hydrolase</keyword>
<comment type="similarity">
    <text evidence="6">Belongs to the peptidase M48 family.</text>
</comment>
<dbReference type="GO" id="GO:0008237">
    <property type="term" value="F:metallopeptidase activity"/>
    <property type="evidence" value="ECO:0007669"/>
    <property type="project" value="UniProtKB-KW"/>
</dbReference>
<accession>A0ABW4TU62</accession>
<keyword evidence="4 6" id="KW-0862">Zinc</keyword>
<keyword evidence="10" id="KW-1185">Reference proteome</keyword>
<protein>
    <submittedName>
        <fullName evidence="9">M48 family metalloprotease</fullName>
        <ecNumber evidence="9">3.4.24.-</ecNumber>
    </submittedName>
</protein>
<evidence type="ECO:0000256" key="5">
    <source>
        <dbReference type="ARBA" id="ARBA00023049"/>
    </source>
</evidence>
<evidence type="ECO:0000259" key="8">
    <source>
        <dbReference type="Pfam" id="PF01435"/>
    </source>
</evidence>
<reference evidence="10" key="1">
    <citation type="journal article" date="2019" name="Int. J. Syst. Evol. Microbiol.">
        <title>The Global Catalogue of Microorganisms (GCM) 10K type strain sequencing project: providing services to taxonomists for standard genome sequencing and annotation.</title>
        <authorList>
            <consortium name="The Broad Institute Genomics Platform"/>
            <consortium name="The Broad Institute Genome Sequencing Center for Infectious Disease"/>
            <person name="Wu L."/>
            <person name="Ma J."/>
        </authorList>
    </citation>
    <scope>NUCLEOTIDE SEQUENCE [LARGE SCALE GENOMIC DNA]</scope>
    <source>
        <strain evidence="10">CGMCC 1.12702</strain>
    </source>
</reference>
<evidence type="ECO:0000256" key="3">
    <source>
        <dbReference type="ARBA" id="ARBA00022801"/>
    </source>
</evidence>
<dbReference type="CDD" id="cd07324">
    <property type="entry name" value="M48C_Oma1-like"/>
    <property type="match status" value="1"/>
</dbReference>
<evidence type="ECO:0000256" key="4">
    <source>
        <dbReference type="ARBA" id="ARBA00022833"/>
    </source>
</evidence>
<dbReference type="SUPFAM" id="SSF48452">
    <property type="entry name" value="TPR-like"/>
    <property type="match status" value="1"/>
</dbReference>